<accession>A0AA88MJH7</accession>
<keyword evidence="12" id="KW-0995">Kinetochore</keyword>
<feature type="coiled-coil region" evidence="13">
    <location>
        <begin position="95"/>
        <end position="126"/>
    </location>
</feature>
<protein>
    <recommendedName>
        <fullName evidence="3 12">Kinetochore protein SPC25</fullName>
    </recommendedName>
</protein>
<comment type="caution">
    <text evidence="15">The sequence shown here is derived from an EMBL/GenBank/DDBJ whole genome shotgun (WGS) entry which is preliminary data.</text>
</comment>
<keyword evidence="16" id="KW-1185">Reference proteome</keyword>
<dbReference type="Pfam" id="PF08234">
    <property type="entry name" value="Spindle_Spc25"/>
    <property type="match status" value="1"/>
</dbReference>
<organism evidence="15 16">
    <name type="scientific">Channa striata</name>
    <name type="common">Snakehead murrel</name>
    <name type="synonym">Ophicephalus striatus</name>
    <dbReference type="NCBI Taxonomy" id="64152"/>
    <lineage>
        <taxon>Eukaryota</taxon>
        <taxon>Metazoa</taxon>
        <taxon>Chordata</taxon>
        <taxon>Craniata</taxon>
        <taxon>Vertebrata</taxon>
        <taxon>Euteleostomi</taxon>
        <taxon>Actinopterygii</taxon>
        <taxon>Neopterygii</taxon>
        <taxon>Teleostei</taxon>
        <taxon>Neoteleostei</taxon>
        <taxon>Acanthomorphata</taxon>
        <taxon>Anabantaria</taxon>
        <taxon>Anabantiformes</taxon>
        <taxon>Channoidei</taxon>
        <taxon>Channidae</taxon>
        <taxon>Channa</taxon>
    </lineage>
</organism>
<evidence type="ECO:0000256" key="13">
    <source>
        <dbReference type="SAM" id="Coils"/>
    </source>
</evidence>
<evidence type="ECO:0000256" key="4">
    <source>
        <dbReference type="ARBA" id="ARBA00022454"/>
    </source>
</evidence>
<comment type="subcellular location">
    <subcellularLocation>
        <location evidence="1">Chromosome</location>
        <location evidence="1">Centromere</location>
    </subcellularLocation>
    <subcellularLocation>
        <location evidence="12">Nucleus</location>
    </subcellularLocation>
    <subcellularLocation>
        <location evidence="12">Chromosome</location>
        <location evidence="12">Centromere</location>
        <location evidence="12">Kinetochore</location>
    </subcellularLocation>
</comment>
<comment type="subunit">
    <text evidence="11">Component of the NDC80 complex, which is composed of ndc80, cdca1, spbc24 and spbc25. The NDC80 complex interacts with mis12 and zwint.</text>
</comment>
<evidence type="ECO:0000313" key="16">
    <source>
        <dbReference type="Proteomes" id="UP001187415"/>
    </source>
</evidence>
<dbReference type="InterPro" id="IPR013255">
    <property type="entry name" value="Spc25_C"/>
</dbReference>
<evidence type="ECO:0000256" key="6">
    <source>
        <dbReference type="ARBA" id="ARBA00022776"/>
    </source>
</evidence>
<dbReference type="GO" id="GO:0051301">
    <property type="term" value="P:cell division"/>
    <property type="evidence" value="ECO:0007669"/>
    <property type="project" value="UniProtKB-UniRule"/>
</dbReference>
<evidence type="ECO:0000259" key="14">
    <source>
        <dbReference type="Pfam" id="PF08234"/>
    </source>
</evidence>
<evidence type="ECO:0000256" key="12">
    <source>
        <dbReference type="RuleBase" id="RU367150"/>
    </source>
</evidence>
<feature type="domain" description="Chromosome segregation protein Spc25 C-terminal" evidence="14">
    <location>
        <begin position="163"/>
        <end position="231"/>
    </location>
</feature>
<dbReference type="FunFam" id="3.30.457.50:FF:000001">
    <property type="entry name" value="Probable kinetochore protein spc25"/>
    <property type="match status" value="1"/>
</dbReference>
<evidence type="ECO:0000256" key="9">
    <source>
        <dbReference type="ARBA" id="ARBA00023328"/>
    </source>
</evidence>
<evidence type="ECO:0000256" key="5">
    <source>
        <dbReference type="ARBA" id="ARBA00022618"/>
    </source>
</evidence>
<dbReference type="GO" id="GO:0031262">
    <property type="term" value="C:Ndc80 complex"/>
    <property type="evidence" value="ECO:0007669"/>
    <property type="project" value="InterPro"/>
</dbReference>
<dbReference type="InterPro" id="IPR045143">
    <property type="entry name" value="Spc25"/>
</dbReference>
<keyword evidence="7 13" id="KW-0175">Coiled coil</keyword>
<dbReference type="GO" id="GO:0005634">
    <property type="term" value="C:nucleus"/>
    <property type="evidence" value="ECO:0007669"/>
    <property type="project" value="UniProtKB-SubCell"/>
</dbReference>
<evidence type="ECO:0000256" key="8">
    <source>
        <dbReference type="ARBA" id="ARBA00023306"/>
    </source>
</evidence>
<reference evidence="15" key="1">
    <citation type="submission" date="2023-07" db="EMBL/GenBank/DDBJ databases">
        <title>Chromosome-level Genome Assembly of Striped Snakehead (Channa striata).</title>
        <authorList>
            <person name="Liu H."/>
        </authorList>
    </citation>
    <scope>NUCLEOTIDE SEQUENCE</scope>
    <source>
        <strain evidence="15">Gz</strain>
        <tissue evidence="15">Muscle</tissue>
    </source>
</reference>
<evidence type="ECO:0000313" key="15">
    <source>
        <dbReference type="EMBL" id="KAK2839762.1"/>
    </source>
</evidence>
<comment type="similarity">
    <text evidence="2 12">Belongs to the SPC25 family.</text>
</comment>
<proteinExistence type="inferred from homology"/>
<name>A0AA88MJH7_CHASR</name>
<evidence type="ECO:0000256" key="1">
    <source>
        <dbReference type="ARBA" id="ARBA00004584"/>
    </source>
</evidence>
<sequence length="237" mass="27471">MASITDPNTSVKFSSAMEEINNKLLKTYGEIIDTTTELSQSHRNFVKSALDICIKNCEDDEIIFEKIRTLKMDLEQKSTSLKEKQHAISKVMDEIQWKEMQKDDIIQKIQKLKDEQAKRKELIESQHKENKYKLKNLQKSRLIFQNNLGMEIRKILAKTQLDKGEKLQFVFRNIKPSDHNCAYVVTMGIKDDGSYQIVSSDPVLECLPALESQLQETNNLPAFLAKVRKEFISRARC</sequence>
<dbReference type="Gene3D" id="3.30.457.50">
    <property type="entry name" value="Chromosome segregation protein Spc25"/>
    <property type="match status" value="1"/>
</dbReference>
<evidence type="ECO:0000256" key="11">
    <source>
        <dbReference type="ARBA" id="ARBA00065771"/>
    </source>
</evidence>
<evidence type="ECO:0000256" key="10">
    <source>
        <dbReference type="ARBA" id="ARBA00045419"/>
    </source>
</evidence>
<keyword evidence="9 12" id="KW-0137">Centromere</keyword>
<evidence type="ECO:0000256" key="3">
    <source>
        <dbReference type="ARBA" id="ARBA00013692"/>
    </source>
</evidence>
<dbReference type="CDD" id="cd23784">
    <property type="entry name" value="RWD_Spc25"/>
    <property type="match status" value="1"/>
</dbReference>
<evidence type="ECO:0000256" key="2">
    <source>
        <dbReference type="ARBA" id="ARBA00006379"/>
    </source>
</evidence>
<dbReference type="AlphaFoldDB" id="A0AA88MJH7"/>
<keyword evidence="8 12" id="KW-0131">Cell cycle</keyword>
<gene>
    <name evidence="15" type="ORF">Q5P01_013502</name>
</gene>
<dbReference type="Proteomes" id="UP001187415">
    <property type="component" value="Unassembled WGS sequence"/>
</dbReference>
<comment type="function">
    <text evidence="10">Acts as a component of the essential kinetochore-associated NDC80 complex, which is required for chromosome segregation and spindle checkpoint activity. Required for kinetochore integrity and the organization of stable microtubule binding sites in the outer plate of the kinetochore. The NDC80 complex synergistically enhances the affinity of the SKA1 complex for microtubules and may allow the NDC80 complex to track depolymerizing microtubules.</text>
</comment>
<evidence type="ECO:0000256" key="7">
    <source>
        <dbReference type="ARBA" id="ARBA00023054"/>
    </source>
</evidence>
<keyword evidence="5 12" id="KW-0132">Cell division</keyword>
<dbReference type="PANTHER" id="PTHR14281">
    <property type="entry name" value="KINETOCHORE PROTEIN SPC25-RELATED"/>
    <property type="match status" value="1"/>
</dbReference>
<keyword evidence="12" id="KW-0539">Nucleus</keyword>
<keyword evidence="6 12" id="KW-0498">Mitosis</keyword>
<dbReference type="EMBL" id="JAUPFM010000010">
    <property type="protein sequence ID" value="KAK2839762.1"/>
    <property type="molecule type" value="Genomic_DNA"/>
</dbReference>
<dbReference type="GO" id="GO:0007059">
    <property type="term" value="P:chromosome segregation"/>
    <property type="evidence" value="ECO:0007669"/>
    <property type="project" value="InterPro"/>
</dbReference>
<keyword evidence="4 12" id="KW-0158">Chromosome</keyword>
<dbReference type="PANTHER" id="PTHR14281:SF0">
    <property type="entry name" value="KINETOCHORE PROTEIN SPC25"/>
    <property type="match status" value="1"/>
</dbReference>